<name>A0A0F9MG85_9ZZZZ</name>
<dbReference type="EMBL" id="LAZR01010214">
    <property type="protein sequence ID" value="KKM68172.1"/>
    <property type="molecule type" value="Genomic_DNA"/>
</dbReference>
<accession>A0A0F9MG85</accession>
<reference evidence="1" key="1">
    <citation type="journal article" date="2015" name="Nature">
        <title>Complex archaea that bridge the gap between prokaryotes and eukaryotes.</title>
        <authorList>
            <person name="Spang A."/>
            <person name="Saw J.H."/>
            <person name="Jorgensen S.L."/>
            <person name="Zaremba-Niedzwiedzka K."/>
            <person name="Martijn J."/>
            <person name="Lind A.E."/>
            <person name="van Eijk R."/>
            <person name="Schleper C."/>
            <person name="Guy L."/>
            <person name="Ettema T.J."/>
        </authorList>
    </citation>
    <scope>NUCLEOTIDE SEQUENCE</scope>
</reference>
<comment type="caution">
    <text evidence="1">The sequence shown here is derived from an EMBL/GenBank/DDBJ whole genome shotgun (WGS) entry which is preliminary data.</text>
</comment>
<sequence>MKCEYCLNKMTTLKTVAHLPENKGRTFVTHTCYKCGIVKSNYTENENETEYPVIKKRIYTKLVSTDSIELNSNEEVIDTQYNQKTGLVILIIQETYLTKHKPGKLKTDVQFHPI</sequence>
<protein>
    <submittedName>
        <fullName evidence="1">Uncharacterized protein</fullName>
    </submittedName>
</protein>
<organism evidence="1">
    <name type="scientific">marine sediment metagenome</name>
    <dbReference type="NCBI Taxonomy" id="412755"/>
    <lineage>
        <taxon>unclassified sequences</taxon>
        <taxon>metagenomes</taxon>
        <taxon>ecological metagenomes</taxon>
    </lineage>
</organism>
<evidence type="ECO:0000313" key="1">
    <source>
        <dbReference type="EMBL" id="KKM68172.1"/>
    </source>
</evidence>
<dbReference type="AlphaFoldDB" id="A0A0F9MG85"/>
<proteinExistence type="predicted"/>
<gene>
    <name evidence="1" type="ORF">LCGC14_1463460</name>
</gene>